<dbReference type="FunFam" id="1.20.120.350:FF:000017">
    <property type="entry name" value="potassium voltage-gated channel subfamily KQT member 1"/>
    <property type="match status" value="1"/>
</dbReference>
<dbReference type="FunFam" id="1.10.287.70:FF:000016">
    <property type="entry name" value="Putative potassium voltage-gated channel subfamily KQT member 2"/>
    <property type="match status" value="1"/>
</dbReference>
<protein>
    <recommendedName>
        <fullName evidence="20">Ion transport domain-containing protein</fullName>
    </recommendedName>
</protein>
<dbReference type="Proteomes" id="UP000015101">
    <property type="component" value="Unassembled WGS sequence"/>
</dbReference>
<dbReference type="EMBL" id="KB096183">
    <property type="protein sequence ID" value="ESO07678.1"/>
    <property type="molecule type" value="Genomic_DNA"/>
</dbReference>
<keyword evidence="19" id="KW-1185">Reference proteome</keyword>
<dbReference type="PANTHER" id="PTHR47735:SF9">
    <property type="entry name" value="POTASSIUM VOLTAGE-GATED CHANNEL SUBFAMILY KQT MEMBER 4-LIKE ISOFORM X1"/>
    <property type="match status" value="1"/>
</dbReference>
<name>T1G2C2_HELRO</name>
<dbReference type="InterPro" id="IPR005821">
    <property type="entry name" value="Ion_trans_dom"/>
</dbReference>
<dbReference type="InterPro" id="IPR013821">
    <property type="entry name" value="K_chnl_volt-dep_KCNQ_C"/>
</dbReference>
<dbReference type="GO" id="GO:0005249">
    <property type="term" value="F:voltage-gated potassium channel activity"/>
    <property type="evidence" value="ECO:0007669"/>
    <property type="project" value="InterPro"/>
</dbReference>
<evidence type="ECO:0000256" key="1">
    <source>
        <dbReference type="ARBA" id="ARBA00004651"/>
    </source>
</evidence>
<proteinExistence type="predicted"/>
<sequence length="622" mass="70574">MYARPSQRPPTYLALNKSAPSSLKLSTSKTTGRKISSVAEEGQQLPKKVLPYRNNKQSLEPSLLQQQPPQQHTLTQLQQQYTKTHPQSLEEAQTFLVRKSLLGRPVNARHHRRDARYRKLQAKTYNFLERPKDWKSLSYHLIVFLMVFKCLLLSVFSTIDQYEEIAGFFLYYLELIMVVWFSVEFLARVWSSGCRSRYQHLSGRLQFIRRPLCIVDIIVIGASVIILCSGPGGKVFATSALRGLRFFQILRMVRVDRRGGSWKLLGSVIWAHRQELFTTLYIGFLGLIFTSFIMYLAEKDKNPKKFGTYADALWWGVITLCTVGYGDSVPITGTGKLIASLCSILGISFFALPAGILGSGFALKVQQQQRQKHLIRRKGPAAVLIQSLWRCYAADEFSSSVATWKIHVKACKPTQRSEVNITYSTYPTTHKQTHLSYGHKSKTNSSFISRLSTRRKDVSVTGGSGVVAGSVTGAMQQLNLSCSITGLHSPMLLSRSLLCRSNNLAADEKEYEHHAEPDNRCHALFNLEEVTQLTETHKRAIRALRKISFFVARRKFKEAFRPYDVKDVIEQYSAGNLDMLTRIKSLQNRLDMILGKSGTKKVTVYESKITLASRIVKIERQV</sequence>
<evidence type="ECO:0000313" key="18">
    <source>
        <dbReference type="EnsemblMetazoa" id="HelroP75893"/>
    </source>
</evidence>
<dbReference type="GO" id="GO:0016020">
    <property type="term" value="C:membrane"/>
    <property type="evidence" value="ECO:0000318"/>
    <property type="project" value="GO_Central"/>
</dbReference>
<reference evidence="19" key="1">
    <citation type="submission" date="2012-12" db="EMBL/GenBank/DDBJ databases">
        <authorList>
            <person name="Hellsten U."/>
            <person name="Grimwood J."/>
            <person name="Chapman J.A."/>
            <person name="Shapiro H."/>
            <person name="Aerts A."/>
            <person name="Otillar R.P."/>
            <person name="Terry A.Y."/>
            <person name="Boore J.L."/>
            <person name="Simakov O."/>
            <person name="Marletaz F."/>
            <person name="Cho S.-J."/>
            <person name="Edsinger-Gonzales E."/>
            <person name="Havlak P."/>
            <person name="Kuo D.-H."/>
            <person name="Larsson T."/>
            <person name="Lv J."/>
            <person name="Arendt D."/>
            <person name="Savage R."/>
            <person name="Osoegawa K."/>
            <person name="de Jong P."/>
            <person name="Lindberg D.R."/>
            <person name="Seaver E.C."/>
            <person name="Weisblat D.A."/>
            <person name="Putnam N.H."/>
            <person name="Grigoriev I.V."/>
            <person name="Rokhsar D.S."/>
        </authorList>
    </citation>
    <scope>NUCLEOTIDE SEQUENCE</scope>
</reference>
<dbReference type="InterPro" id="IPR003937">
    <property type="entry name" value="K_chnl_volt-dep_KCNQ"/>
</dbReference>
<dbReference type="InParanoid" id="T1G2C2"/>
<feature type="domain" description="Potassium channel voltage dependent KCNQ C-terminal" evidence="16">
    <location>
        <begin position="513"/>
        <end position="601"/>
    </location>
</feature>
<evidence type="ECO:0000256" key="2">
    <source>
        <dbReference type="ARBA" id="ARBA00022448"/>
    </source>
</evidence>
<feature type="transmembrane region" description="Helical" evidence="14">
    <location>
        <begin position="137"/>
        <end position="157"/>
    </location>
</feature>
<dbReference type="EnsemblMetazoa" id="HelroT75893">
    <property type="protein sequence ID" value="HelroP75893"/>
    <property type="gene ID" value="HelroG75893"/>
</dbReference>
<dbReference type="CTD" id="20215220"/>
<feature type="transmembrane region" description="Helical" evidence="14">
    <location>
        <begin position="169"/>
        <end position="191"/>
    </location>
</feature>
<evidence type="ECO:0000256" key="12">
    <source>
        <dbReference type="ARBA" id="ARBA00034430"/>
    </source>
</evidence>
<evidence type="ECO:0008006" key="20">
    <source>
        <dbReference type="Google" id="ProtNLM"/>
    </source>
</evidence>
<dbReference type="SUPFAM" id="SSF81324">
    <property type="entry name" value="Voltage-gated potassium channels"/>
    <property type="match status" value="1"/>
</dbReference>
<evidence type="ECO:0000256" key="3">
    <source>
        <dbReference type="ARBA" id="ARBA00022475"/>
    </source>
</evidence>
<dbReference type="PRINTS" id="PR00169">
    <property type="entry name" value="KCHANNEL"/>
</dbReference>
<comment type="subcellular location">
    <subcellularLocation>
        <location evidence="1">Cell membrane</location>
        <topology evidence="1">Multi-pass membrane protein</topology>
    </subcellularLocation>
</comment>
<comment type="catalytic activity">
    <reaction evidence="12">
        <text>K(+)(in) = K(+)(out)</text>
        <dbReference type="Rhea" id="RHEA:29463"/>
        <dbReference type="ChEBI" id="CHEBI:29103"/>
    </reaction>
</comment>
<evidence type="ECO:0000313" key="19">
    <source>
        <dbReference type="Proteomes" id="UP000015101"/>
    </source>
</evidence>
<evidence type="ECO:0000259" key="16">
    <source>
        <dbReference type="Pfam" id="PF03520"/>
    </source>
</evidence>
<feature type="transmembrane region" description="Helical" evidence="14">
    <location>
        <begin position="276"/>
        <end position="297"/>
    </location>
</feature>
<feature type="domain" description="Ion transport" evidence="15">
    <location>
        <begin position="140"/>
        <end position="368"/>
    </location>
</feature>
<dbReference type="GO" id="GO:0071805">
    <property type="term" value="P:potassium ion transmembrane transport"/>
    <property type="evidence" value="ECO:0000318"/>
    <property type="project" value="GO_Central"/>
</dbReference>
<dbReference type="STRING" id="6412.T1G2C2"/>
<dbReference type="OMA" id="YATCLHM"/>
<evidence type="ECO:0000313" key="17">
    <source>
        <dbReference type="EMBL" id="ESO07678.1"/>
    </source>
</evidence>
<keyword evidence="4" id="KW-0633">Potassium transport</keyword>
<keyword evidence="9" id="KW-0406">Ion transport</keyword>
<reference evidence="18" key="3">
    <citation type="submission" date="2015-06" db="UniProtKB">
        <authorList>
            <consortium name="EnsemblMetazoa"/>
        </authorList>
    </citation>
    <scope>IDENTIFICATION</scope>
</reference>
<evidence type="ECO:0000256" key="11">
    <source>
        <dbReference type="ARBA" id="ARBA00023303"/>
    </source>
</evidence>
<evidence type="ECO:0000256" key="8">
    <source>
        <dbReference type="ARBA" id="ARBA00022989"/>
    </source>
</evidence>
<keyword evidence="3" id="KW-1003">Cell membrane</keyword>
<dbReference type="PANTHER" id="PTHR47735">
    <property type="entry name" value="POTASSIUM VOLTAGE-GATED CHANNEL SUBFAMILY KQT MEMBER 4"/>
    <property type="match status" value="1"/>
</dbReference>
<dbReference type="Gene3D" id="1.10.287.70">
    <property type="match status" value="1"/>
</dbReference>
<evidence type="ECO:0000256" key="14">
    <source>
        <dbReference type="SAM" id="Phobius"/>
    </source>
</evidence>
<dbReference type="PRINTS" id="PR01459">
    <property type="entry name" value="KCNQCHANNEL"/>
</dbReference>
<reference evidence="17 19" key="2">
    <citation type="journal article" date="2013" name="Nature">
        <title>Insights into bilaterian evolution from three spiralian genomes.</title>
        <authorList>
            <person name="Simakov O."/>
            <person name="Marletaz F."/>
            <person name="Cho S.J."/>
            <person name="Edsinger-Gonzales E."/>
            <person name="Havlak P."/>
            <person name="Hellsten U."/>
            <person name="Kuo D.H."/>
            <person name="Larsson T."/>
            <person name="Lv J."/>
            <person name="Arendt D."/>
            <person name="Savage R."/>
            <person name="Osoegawa K."/>
            <person name="de Jong P."/>
            <person name="Grimwood J."/>
            <person name="Chapman J.A."/>
            <person name="Shapiro H."/>
            <person name="Aerts A."/>
            <person name="Otillar R.P."/>
            <person name="Terry A.Y."/>
            <person name="Boore J.L."/>
            <person name="Grigoriev I.V."/>
            <person name="Lindberg D.R."/>
            <person name="Seaver E.C."/>
            <person name="Weisblat D.A."/>
            <person name="Putnam N.H."/>
            <person name="Rokhsar D.S."/>
        </authorList>
    </citation>
    <scope>NUCLEOTIDE SEQUENCE</scope>
</reference>
<organism evidence="18 19">
    <name type="scientific">Helobdella robusta</name>
    <name type="common">Californian leech</name>
    <dbReference type="NCBI Taxonomy" id="6412"/>
    <lineage>
        <taxon>Eukaryota</taxon>
        <taxon>Metazoa</taxon>
        <taxon>Spiralia</taxon>
        <taxon>Lophotrochozoa</taxon>
        <taxon>Annelida</taxon>
        <taxon>Clitellata</taxon>
        <taxon>Hirudinea</taxon>
        <taxon>Rhynchobdellida</taxon>
        <taxon>Glossiphoniidae</taxon>
        <taxon>Helobdella</taxon>
    </lineage>
</organism>
<keyword evidence="6" id="KW-0851">Voltage-gated channel</keyword>
<evidence type="ECO:0000256" key="10">
    <source>
        <dbReference type="ARBA" id="ARBA00023136"/>
    </source>
</evidence>
<evidence type="ECO:0000256" key="6">
    <source>
        <dbReference type="ARBA" id="ARBA00022882"/>
    </source>
</evidence>
<evidence type="ECO:0000256" key="13">
    <source>
        <dbReference type="SAM" id="MobiDB-lite"/>
    </source>
</evidence>
<evidence type="ECO:0000256" key="7">
    <source>
        <dbReference type="ARBA" id="ARBA00022958"/>
    </source>
</evidence>
<keyword evidence="8 14" id="KW-1133">Transmembrane helix</keyword>
<dbReference type="KEGG" id="hro:HELRODRAFT_75893"/>
<feature type="transmembrane region" description="Helical" evidence="14">
    <location>
        <begin position="212"/>
        <end position="232"/>
    </location>
</feature>
<dbReference type="AlphaFoldDB" id="T1G2C2"/>
<gene>
    <name evidence="18" type="primary">20215220</name>
    <name evidence="17" type="ORF">HELRODRAFT_75893</name>
</gene>
<evidence type="ECO:0000256" key="9">
    <source>
        <dbReference type="ARBA" id="ARBA00023065"/>
    </source>
</evidence>
<keyword evidence="11" id="KW-0407">Ion channel</keyword>
<keyword evidence="5 14" id="KW-0812">Transmembrane</keyword>
<dbReference type="FunCoup" id="T1G2C2">
    <property type="interactions" value="72"/>
</dbReference>
<keyword evidence="7" id="KW-0630">Potassium</keyword>
<dbReference type="GO" id="GO:0001508">
    <property type="term" value="P:action potential"/>
    <property type="evidence" value="ECO:0000318"/>
    <property type="project" value="GO_Central"/>
</dbReference>
<feature type="transmembrane region" description="Helical" evidence="14">
    <location>
        <begin position="338"/>
        <end position="363"/>
    </location>
</feature>
<feature type="region of interest" description="Disordered" evidence="13">
    <location>
        <begin position="1"/>
        <end position="42"/>
    </location>
</feature>
<dbReference type="RefSeq" id="XP_009014289.1">
    <property type="nucleotide sequence ID" value="XM_009016041.1"/>
</dbReference>
<accession>T1G2C2</accession>
<dbReference type="Pfam" id="PF03520">
    <property type="entry name" value="KCNQ_channel"/>
    <property type="match status" value="1"/>
</dbReference>
<evidence type="ECO:0000256" key="4">
    <source>
        <dbReference type="ARBA" id="ARBA00022538"/>
    </source>
</evidence>
<dbReference type="Pfam" id="PF00520">
    <property type="entry name" value="Ion_trans"/>
    <property type="match status" value="1"/>
</dbReference>
<dbReference type="Gene3D" id="6.10.140.1910">
    <property type="match status" value="2"/>
</dbReference>
<dbReference type="GO" id="GO:0008076">
    <property type="term" value="C:voltage-gated potassium channel complex"/>
    <property type="evidence" value="ECO:0000318"/>
    <property type="project" value="GO_Central"/>
</dbReference>
<evidence type="ECO:0000259" key="15">
    <source>
        <dbReference type="Pfam" id="PF00520"/>
    </source>
</evidence>
<dbReference type="EMBL" id="AMQM01003490">
    <property type="status" value="NOT_ANNOTATED_CDS"/>
    <property type="molecule type" value="Genomic_DNA"/>
</dbReference>
<dbReference type="GeneID" id="20215220"/>
<keyword evidence="2" id="KW-0813">Transport</keyword>
<keyword evidence="10 14" id="KW-0472">Membrane</keyword>
<feature type="compositionally biased region" description="Low complexity" evidence="13">
    <location>
        <begin position="21"/>
        <end position="30"/>
    </location>
</feature>
<dbReference type="OrthoDB" id="8879391at2759"/>
<feature type="transmembrane region" description="Helical" evidence="14">
    <location>
        <begin position="309"/>
        <end position="326"/>
    </location>
</feature>
<dbReference type="eggNOG" id="KOG1419">
    <property type="taxonomic scope" value="Eukaryota"/>
</dbReference>
<dbReference type="HOGENOM" id="CLU_011722_8_3_1"/>
<evidence type="ECO:0000256" key="5">
    <source>
        <dbReference type="ARBA" id="ARBA00022692"/>
    </source>
</evidence>